<reference evidence="1 2" key="1">
    <citation type="submission" date="2021-06" db="EMBL/GenBank/DDBJ databases">
        <title>Caerostris extrusa draft genome.</title>
        <authorList>
            <person name="Kono N."/>
            <person name="Arakawa K."/>
        </authorList>
    </citation>
    <scope>NUCLEOTIDE SEQUENCE [LARGE SCALE GENOMIC DNA]</scope>
</reference>
<sequence length="103" mass="11911">MELPITGKRLGFRLEALKIIKQHDAVGRRKNFFLLSLVESFRVGRKAFLSVLKRNGEQTGRNWTTVGRKTLRREKFSFFQTFSILCFHPPGLRNGLIAFLCPT</sequence>
<proteinExistence type="predicted"/>
<dbReference type="EMBL" id="BPLR01001188">
    <property type="protein sequence ID" value="GIZ00655.1"/>
    <property type="molecule type" value="Genomic_DNA"/>
</dbReference>
<evidence type="ECO:0000313" key="2">
    <source>
        <dbReference type="Proteomes" id="UP001054945"/>
    </source>
</evidence>
<gene>
    <name evidence="1" type="ORF">CEXT_651041</name>
</gene>
<name>A0AAV4Y398_CAEEX</name>
<protein>
    <submittedName>
        <fullName evidence="1">Uncharacterized protein</fullName>
    </submittedName>
</protein>
<dbReference type="AlphaFoldDB" id="A0AAV4Y398"/>
<evidence type="ECO:0000313" key="1">
    <source>
        <dbReference type="EMBL" id="GIZ00655.1"/>
    </source>
</evidence>
<accession>A0AAV4Y398</accession>
<dbReference type="Proteomes" id="UP001054945">
    <property type="component" value="Unassembled WGS sequence"/>
</dbReference>
<organism evidence="1 2">
    <name type="scientific">Caerostris extrusa</name>
    <name type="common">Bark spider</name>
    <name type="synonym">Caerostris bankana</name>
    <dbReference type="NCBI Taxonomy" id="172846"/>
    <lineage>
        <taxon>Eukaryota</taxon>
        <taxon>Metazoa</taxon>
        <taxon>Ecdysozoa</taxon>
        <taxon>Arthropoda</taxon>
        <taxon>Chelicerata</taxon>
        <taxon>Arachnida</taxon>
        <taxon>Araneae</taxon>
        <taxon>Araneomorphae</taxon>
        <taxon>Entelegynae</taxon>
        <taxon>Araneoidea</taxon>
        <taxon>Araneidae</taxon>
        <taxon>Caerostris</taxon>
    </lineage>
</organism>
<comment type="caution">
    <text evidence="1">The sequence shown here is derived from an EMBL/GenBank/DDBJ whole genome shotgun (WGS) entry which is preliminary data.</text>
</comment>
<keyword evidence="2" id="KW-1185">Reference proteome</keyword>